<evidence type="ECO:0000313" key="3">
    <source>
        <dbReference type="Proteomes" id="UP000318585"/>
    </source>
</evidence>
<evidence type="ECO:0000313" key="2">
    <source>
        <dbReference type="EMBL" id="TRX21598.1"/>
    </source>
</evidence>
<dbReference type="AlphaFoldDB" id="A0A553CM01"/>
<name>A0A553CM01_9FLAO</name>
<dbReference type="Pfam" id="PF01966">
    <property type="entry name" value="HD"/>
    <property type="match status" value="1"/>
</dbReference>
<sequence length="192" mass="22566">MQHLPECQLILNKLKNELSSNLFYHSIYHTLDVYHSAESIAKEEGITDSDLKLLLVGAVYHDAGYLIQNNNHEQISCEIARQYLPQFLYTEEEIDLICGIIMATKIPQRPKTHLEEIICDADLNYLGRTDFLSIQEKLYEEMYAFGYIENKKEWNKVQLNFMQNHHFFTPTVIKHNYLQKEKNIAIVQSKIK</sequence>
<dbReference type="OrthoDB" id="5728337at2"/>
<dbReference type="Proteomes" id="UP000318585">
    <property type="component" value="Unassembled WGS sequence"/>
</dbReference>
<evidence type="ECO:0000259" key="1">
    <source>
        <dbReference type="SMART" id="SM00471"/>
    </source>
</evidence>
<organism evidence="2 3">
    <name type="scientific">Flavobacterium franklandianum</name>
    <dbReference type="NCBI Taxonomy" id="2594430"/>
    <lineage>
        <taxon>Bacteria</taxon>
        <taxon>Pseudomonadati</taxon>
        <taxon>Bacteroidota</taxon>
        <taxon>Flavobacteriia</taxon>
        <taxon>Flavobacteriales</taxon>
        <taxon>Flavobacteriaceae</taxon>
        <taxon>Flavobacterium</taxon>
    </lineage>
</organism>
<dbReference type="SMART" id="SM00471">
    <property type="entry name" value="HDc"/>
    <property type="match status" value="1"/>
</dbReference>
<dbReference type="EMBL" id="VJZR01000004">
    <property type="protein sequence ID" value="TRX21598.1"/>
    <property type="molecule type" value="Genomic_DNA"/>
</dbReference>
<dbReference type="SUPFAM" id="SSF109604">
    <property type="entry name" value="HD-domain/PDEase-like"/>
    <property type="match status" value="1"/>
</dbReference>
<comment type="caution">
    <text evidence="2">The sequence shown here is derived from an EMBL/GenBank/DDBJ whole genome shotgun (WGS) entry which is preliminary data.</text>
</comment>
<dbReference type="Gene3D" id="1.10.3210.10">
    <property type="entry name" value="Hypothetical protein af1432"/>
    <property type="match status" value="1"/>
</dbReference>
<dbReference type="CDD" id="cd00077">
    <property type="entry name" value="HDc"/>
    <property type="match status" value="1"/>
</dbReference>
<feature type="domain" description="HD/PDEase" evidence="1">
    <location>
        <begin position="22"/>
        <end position="136"/>
    </location>
</feature>
<dbReference type="InterPro" id="IPR003607">
    <property type="entry name" value="HD/PDEase_dom"/>
</dbReference>
<reference evidence="2 3" key="1">
    <citation type="submission" date="2019-07" db="EMBL/GenBank/DDBJ databases">
        <title>Novel species of Flavobacterium.</title>
        <authorList>
            <person name="Liu Q."/>
            <person name="Xin Y.-H."/>
        </authorList>
    </citation>
    <scope>NUCLEOTIDE SEQUENCE [LARGE SCALE GENOMIC DNA]</scope>
    <source>
        <strain evidence="2 3">LB3P56</strain>
    </source>
</reference>
<proteinExistence type="predicted"/>
<protein>
    <submittedName>
        <fullName evidence="2">HD domain-containing protein</fullName>
    </submittedName>
</protein>
<dbReference type="InterPro" id="IPR006674">
    <property type="entry name" value="HD_domain"/>
</dbReference>
<gene>
    <name evidence="2" type="ORF">FNW17_06850</name>
</gene>
<keyword evidence="3" id="KW-1185">Reference proteome</keyword>
<dbReference type="RefSeq" id="WP_144071242.1">
    <property type="nucleotide sequence ID" value="NZ_VJZR01000004.1"/>
</dbReference>
<accession>A0A553CM01</accession>